<name>E4TMJ3_MARTH</name>
<accession>E4TMJ3</accession>
<gene>
    <name evidence="1" type="ordered locus">Ftrac_3453</name>
</gene>
<reference evidence="1 2" key="1">
    <citation type="journal article" date="2011" name="Stand. Genomic Sci.">
        <title>Complete genome sequence of Marivirga tractuosa type strain (H-43).</title>
        <authorList>
            <person name="Pagani I."/>
            <person name="Chertkov O."/>
            <person name="Lapidus A."/>
            <person name="Lucas S."/>
            <person name="Del Rio T.G."/>
            <person name="Tice H."/>
            <person name="Copeland A."/>
            <person name="Cheng J.F."/>
            <person name="Nolan M."/>
            <person name="Saunders E."/>
            <person name="Pitluck S."/>
            <person name="Held B."/>
            <person name="Goodwin L."/>
            <person name="Liolios K."/>
            <person name="Ovchinikova G."/>
            <person name="Ivanova N."/>
            <person name="Mavromatis K."/>
            <person name="Pati A."/>
            <person name="Chen A."/>
            <person name="Palaniappan K."/>
            <person name="Land M."/>
            <person name="Hauser L."/>
            <person name="Jeffries C.D."/>
            <person name="Detter J.C."/>
            <person name="Han C."/>
            <person name="Tapia R."/>
            <person name="Ngatchou-Djao O.D."/>
            <person name="Rohde M."/>
            <person name="Goker M."/>
            <person name="Spring S."/>
            <person name="Sikorski J."/>
            <person name="Woyke T."/>
            <person name="Bristow J."/>
            <person name="Eisen J.A."/>
            <person name="Markowitz V."/>
            <person name="Hugenholtz P."/>
            <person name="Klenk H.P."/>
            <person name="Kyrpides N.C."/>
        </authorList>
    </citation>
    <scope>NUCLEOTIDE SEQUENCE [LARGE SCALE GENOMIC DNA]</scope>
    <source>
        <strain evidence="2">ATCC 23168 / DSM 4126 / NBRC 15989 / NCIMB 1408 / VKM B-1430 / H-43</strain>
    </source>
</reference>
<keyword evidence="2" id="KW-1185">Reference proteome</keyword>
<sequence>MNRIPLIFFAIFCTIIFNSCETLKQVAKDYDLDPTQTGQLTEREVIQGLKSALEVGTKAGVDQLAATNGYLRDEAVKILLPSELQSAIAQLKSTSAGRKVYDELIKDIEADMVVSLNRAAEKAVIKAKPIFVDAITSMTVQDGFDILKGDDNAATSYLRSKTFNQLVNAFKPDIKNVLDDPIVYNRSSEQLYSSFVKTYNEVEKNDIINALKLDPINEKDLATFVTERALDGMFQKVALKEKDIRENPSARINDILKKVFAQQ</sequence>
<dbReference type="EMBL" id="CP002349">
    <property type="protein sequence ID" value="ADR23427.1"/>
    <property type="molecule type" value="Genomic_DNA"/>
</dbReference>
<dbReference type="KEGG" id="mtt:Ftrac_3453"/>
<dbReference type="RefSeq" id="WP_013455569.1">
    <property type="nucleotide sequence ID" value="NC_014759.1"/>
</dbReference>
<dbReference type="InterPro" id="IPR025245">
    <property type="entry name" value="DUF4197"/>
</dbReference>
<dbReference type="Pfam" id="PF13852">
    <property type="entry name" value="DUF4197"/>
    <property type="match status" value="1"/>
</dbReference>
<evidence type="ECO:0008006" key="3">
    <source>
        <dbReference type="Google" id="ProtNLM"/>
    </source>
</evidence>
<dbReference type="STRING" id="643867.Ftrac_3453"/>
<dbReference type="AlphaFoldDB" id="E4TMJ3"/>
<protein>
    <recommendedName>
        <fullName evidence="3">DUF4197 domain-containing protein</fullName>
    </recommendedName>
</protein>
<evidence type="ECO:0000313" key="1">
    <source>
        <dbReference type="EMBL" id="ADR23427.1"/>
    </source>
</evidence>
<proteinExistence type="predicted"/>
<evidence type="ECO:0000313" key="2">
    <source>
        <dbReference type="Proteomes" id="UP000008720"/>
    </source>
</evidence>
<dbReference type="OrthoDB" id="5292580at2"/>
<dbReference type="Proteomes" id="UP000008720">
    <property type="component" value="Chromosome"/>
</dbReference>
<dbReference type="eggNOG" id="ENOG502Z7PK">
    <property type="taxonomic scope" value="Bacteria"/>
</dbReference>
<dbReference type="HOGENOM" id="CLU_085032_1_0_10"/>
<organism evidence="1 2">
    <name type="scientific">Marivirga tractuosa (strain ATCC 23168 / DSM 4126 / NBRC 15989 / NCIMB 1408 / VKM B-1430 / H-43)</name>
    <name type="common">Microscilla tractuosa</name>
    <name type="synonym">Flexibacter tractuosus</name>
    <dbReference type="NCBI Taxonomy" id="643867"/>
    <lineage>
        <taxon>Bacteria</taxon>
        <taxon>Pseudomonadati</taxon>
        <taxon>Bacteroidota</taxon>
        <taxon>Cytophagia</taxon>
        <taxon>Cytophagales</taxon>
        <taxon>Marivirgaceae</taxon>
        <taxon>Marivirga</taxon>
    </lineage>
</organism>